<feature type="coiled-coil region" evidence="1">
    <location>
        <begin position="36"/>
        <end position="123"/>
    </location>
</feature>
<feature type="compositionally biased region" description="Basic and acidic residues" evidence="2">
    <location>
        <begin position="239"/>
        <end position="252"/>
    </location>
</feature>
<dbReference type="InterPro" id="IPR011055">
    <property type="entry name" value="Dup_hybrid_motif"/>
</dbReference>
<keyword evidence="1" id="KW-0175">Coiled coil</keyword>
<dbReference type="PANTHER" id="PTHR21666">
    <property type="entry name" value="PEPTIDASE-RELATED"/>
    <property type="match status" value="1"/>
</dbReference>
<feature type="region of interest" description="Disordered" evidence="2">
    <location>
        <begin position="170"/>
        <end position="215"/>
    </location>
</feature>
<dbReference type="PANTHER" id="PTHR21666:SF270">
    <property type="entry name" value="MUREIN HYDROLASE ACTIVATOR ENVC"/>
    <property type="match status" value="1"/>
</dbReference>
<evidence type="ECO:0000256" key="2">
    <source>
        <dbReference type="SAM" id="MobiDB-lite"/>
    </source>
</evidence>
<dbReference type="AlphaFoldDB" id="A0A6G8JH61"/>
<dbReference type="InterPro" id="IPR050570">
    <property type="entry name" value="Cell_wall_metabolism_enzyme"/>
</dbReference>
<dbReference type="Gene3D" id="6.10.250.3150">
    <property type="match status" value="1"/>
</dbReference>
<evidence type="ECO:0000256" key="1">
    <source>
        <dbReference type="SAM" id="Coils"/>
    </source>
</evidence>
<gene>
    <name evidence="4" type="ORF">A4G16_03345</name>
</gene>
<proteinExistence type="predicted"/>
<dbReference type="CDD" id="cd12797">
    <property type="entry name" value="M23_peptidase"/>
    <property type="match status" value="1"/>
</dbReference>
<feature type="compositionally biased region" description="Basic and acidic residues" evidence="2">
    <location>
        <begin position="170"/>
        <end position="199"/>
    </location>
</feature>
<dbReference type="SUPFAM" id="SSF51261">
    <property type="entry name" value="Duplicated hybrid motif"/>
    <property type="match status" value="1"/>
</dbReference>
<feature type="region of interest" description="Disordered" evidence="2">
    <location>
        <begin position="235"/>
        <end position="268"/>
    </location>
</feature>
<feature type="domain" description="M23ase beta-sheet core" evidence="3">
    <location>
        <begin position="289"/>
        <end position="383"/>
    </location>
</feature>
<organism evidence="4 5">
    <name type="scientific">Mannheimia granulomatis</name>
    <dbReference type="NCBI Taxonomy" id="85402"/>
    <lineage>
        <taxon>Bacteria</taxon>
        <taxon>Pseudomonadati</taxon>
        <taxon>Pseudomonadota</taxon>
        <taxon>Gammaproteobacteria</taxon>
        <taxon>Pasteurellales</taxon>
        <taxon>Pasteurellaceae</taxon>
        <taxon>Mannheimia</taxon>
    </lineage>
</organism>
<dbReference type="Gene3D" id="2.70.70.10">
    <property type="entry name" value="Glucose Permease (Domain IIA)"/>
    <property type="match status" value="1"/>
</dbReference>
<reference evidence="4 5" key="1">
    <citation type="submission" date="2016-03" db="EMBL/GenBank/DDBJ databases">
        <authorList>
            <person name="Bojesen A.M."/>
            <person name="Planet P."/>
            <person name="Hansen M.J."/>
        </authorList>
    </citation>
    <scope>NUCLEOTIDE SEQUENCE [LARGE SCALE GENOMIC DNA]</scope>
    <source>
        <strain evidence="4 5">B 234/94</strain>
    </source>
</reference>
<evidence type="ECO:0000313" key="4">
    <source>
        <dbReference type="EMBL" id="QIM66477.1"/>
    </source>
</evidence>
<feature type="compositionally biased region" description="Basic and acidic residues" evidence="2">
    <location>
        <begin position="206"/>
        <end position="215"/>
    </location>
</feature>
<dbReference type="KEGG" id="mgra:A4G16_03345"/>
<dbReference type="Pfam" id="PF01551">
    <property type="entry name" value="Peptidase_M23"/>
    <property type="match status" value="1"/>
</dbReference>
<accession>A0A6G8JH61</accession>
<dbReference type="EMBL" id="CP015030">
    <property type="protein sequence ID" value="QIM66477.1"/>
    <property type="molecule type" value="Genomic_DNA"/>
</dbReference>
<sequence length="388" mass="43629">MNKKGILVKRRNFDFWALLLGGVISISASFSFANNLNQIQQKIQQQTSKINEQKQKRTALQSTLKTQEVEMGKVLDKLQKTEMSLGEIRQTIKATELEINRLEKQEKQQKEKLKEQLDSAYRSGVNPSVLERLMSEDAKNAERMTAYYEHMNNIRIDAIHEIRKTQADLKARRDELKGQQKDHQSQLNEHKKQERDLKKVQAQRESTLRSIDKTLEQDQSRLENLRNNEAALRQQLEQAQKESEQAQKREQQAAKSKSQSNAKVDTTPIKAGRYTMPVSGNVITKFGNNWHGVVIAAPAGTSVKAMASGRVIMAQWLAGYGQMVAIDHGNGDISLYGYNQSISVSKGSRVQGGQAIAKVGNSGGQNRSALYFGVTRKGTPINPLNLVK</sequence>
<dbReference type="FunFam" id="2.70.70.10:FF:000003">
    <property type="entry name" value="Murein hydrolase activator EnvC"/>
    <property type="match status" value="1"/>
</dbReference>
<evidence type="ECO:0000313" key="5">
    <source>
        <dbReference type="Proteomes" id="UP000501366"/>
    </source>
</evidence>
<dbReference type="InterPro" id="IPR016047">
    <property type="entry name" value="M23ase_b-sheet_dom"/>
</dbReference>
<evidence type="ECO:0000259" key="3">
    <source>
        <dbReference type="Pfam" id="PF01551"/>
    </source>
</evidence>
<name>A0A6G8JH61_9PAST</name>
<dbReference type="GO" id="GO:0004222">
    <property type="term" value="F:metalloendopeptidase activity"/>
    <property type="evidence" value="ECO:0007669"/>
    <property type="project" value="TreeGrafter"/>
</dbReference>
<dbReference type="Proteomes" id="UP000501366">
    <property type="component" value="Chromosome"/>
</dbReference>
<protein>
    <recommendedName>
        <fullName evidence="3">M23ase beta-sheet core domain-containing protein</fullName>
    </recommendedName>
</protein>